<evidence type="ECO:0000256" key="5">
    <source>
        <dbReference type="ARBA" id="ARBA00023136"/>
    </source>
</evidence>
<keyword evidence="5 6" id="KW-0472">Membrane</keyword>
<proteinExistence type="predicted"/>
<dbReference type="InterPro" id="IPR030922">
    <property type="entry name" value="LptF"/>
</dbReference>
<dbReference type="GO" id="GO:0055085">
    <property type="term" value="P:transmembrane transport"/>
    <property type="evidence" value="ECO:0007669"/>
    <property type="project" value="InterPro"/>
</dbReference>
<evidence type="ECO:0000256" key="6">
    <source>
        <dbReference type="SAM" id="Phobius"/>
    </source>
</evidence>
<accession>A0A5B8L6A0</accession>
<dbReference type="GO" id="GO:0043190">
    <property type="term" value="C:ATP-binding cassette (ABC) transporter complex"/>
    <property type="evidence" value="ECO:0007669"/>
    <property type="project" value="InterPro"/>
</dbReference>
<dbReference type="PANTHER" id="PTHR33529">
    <property type="entry name" value="SLR0882 PROTEIN-RELATED"/>
    <property type="match status" value="1"/>
</dbReference>
<dbReference type="Proteomes" id="UP000321389">
    <property type="component" value="Chromosome"/>
</dbReference>
<feature type="transmembrane region" description="Helical" evidence="6">
    <location>
        <begin position="103"/>
        <end position="121"/>
    </location>
</feature>
<feature type="transmembrane region" description="Helical" evidence="6">
    <location>
        <begin position="339"/>
        <end position="356"/>
    </location>
</feature>
<dbReference type="AlphaFoldDB" id="A0A5B8L6A0"/>
<keyword evidence="2" id="KW-1003">Cell membrane</keyword>
<protein>
    <submittedName>
        <fullName evidence="7">LPS export ABC transporter permease LptF</fullName>
    </submittedName>
</protein>
<comment type="subcellular location">
    <subcellularLocation>
        <location evidence="1">Cell membrane</location>
        <topology evidence="1">Multi-pass membrane protein</topology>
    </subcellularLocation>
</comment>
<dbReference type="OrthoDB" id="8477889at2"/>
<dbReference type="NCBIfam" id="TIGR04407">
    <property type="entry name" value="LptF_YjgP"/>
    <property type="match status" value="1"/>
</dbReference>
<reference evidence="7" key="1">
    <citation type="submission" date="2020-04" db="EMBL/GenBank/DDBJ databases">
        <title>Nitratireductor sp. nov. isolated from mangrove soil.</title>
        <authorList>
            <person name="Ye Y."/>
        </authorList>
    </citation>
    <scope>NUCLEOTIDE SEQUENCE</scope>
    <source>
        <strain evidence="7">SY7</strain>
    </source>
</reference>
<gene>
    <name evidence="7" type="primary">lptF</name>
    <name evidence="7" type="ORF">FQ775_11780</name>
</gene>
<evidence type="ECO:0000256" key="3">
    <source>
        <dbReference type="ARBA" id="ARBA00022692"/>
    </source>
</evidence>
<dbReference type="PANTHER" id="PTHR33529:SF6">
    <property type="entry name" value="YJGP_YJGQ FAMILY PERMEASE"/>
    <property type="match status" value="1"/>
</dbReference>
<organism evidence="7 8">
    <name type="scientific">Nitratireductor mangrovi</name>
    <dbReference type="NCBI Taxonomy" id="2599600"/>
    <lineage>
        <taxon>Bacteria</taxon>
        <taxon>Pseudomonadati</taxon>
        <taxon>Pseudomonadota</taxon>
        <taxon>Alphaproteobacteria</taxon>
        <taxon>Hyphomicrobiales</taxon>
        <taxon>Phyllobacteriaceae</taxon>
        <taxon>Nitratireductor</taxon>
    </lineage>
</organism>
<dbReference type="Pfam" id="PF03739">
    <property type="entry name" value="LptF_LptG"/>
    <property type="match status" value="1"/>
</dbReference>
<evidence type="ECO:0000256" key="2">
    <source>
        <dbReference type="ARBA" id="ARBA00022475"/>
    </source>
</evidence>
<name>A0A5B8L6A0_9HYPH</name>
<keyword evidence="3 6" id="KW-0812">Transmembrane</keyword>
<sequence>MKLVERYIFSRAFKLSAGALLVALAIAWTTQILARINIVTDSGQTAGTFLELATLLLPKVVPVVMPFAIIIGISQTLTTMNQDSELAVIAASGSSRSTILKPMLVLALMACVLAFLVNNLVEPLSRQRVREIVATAHADLLSTVIQEGTFRKIDEGLFVQIAERLPDGRLGGIFVADSRQEGIDLNYYAKYGEVQQRDDQQFLFMIDGEVHRKSPGGDVSVVRYASYAFDLSEFAPKAAAAQYAPKDQTLTYLLWPDPNDGYVKNAPAFFYAELHRRFTEWAYPLVFALIALAAAGDVRSHRQARVHPMVTAICFALLVRWEGYFVADKAENSSAFVPLVYAVPILNGAFAAYFIARNKVFEFPASWTDRVAGLFNAARARLLRLRFGVSGRRLEGGSP</sequence>
<dbReference type="EMBL" id="CP042301">
    <property type="protein sequence ID" value="QDZ03302.1"/>
    <property type="molecule type" value="Genomic_DNA"/>
</dbReference>
<keyword evidence="4 6" id="KW-1133">Transmembrane helix</keyword>
<evidence type="ECO:0000313" key="7">
    <source>
        <dbReference type="EMBL" id="QDZ03302.1"/>
    </source>
</evidence>
<dbReference type="GO" id="GO:0015920">
    <property type="term" value="P:lipopolysaccharide transport"/>
    <property type="evidence" value="ECO:0007669"/>
    <property type="project" value="TreeGrafter"/>
</dbReference>
<dbReference type="InterPro" id="IPR005495">
    <property type="entry name" value="LptG/LptF_permease"/>
</dbReference>
<dbReference type="KEGG" id="niy:FQ775_11780"/>
<evidence type="ECO:0000256" key="1">
    <source>
        <dbReference type="ARBA" id="ARBA00004651"/>
    </source>
</evidence>
<keyword evidence="8" id="KW-1185">Reference proteome</keyword>
<evidence type="ECO:0000256" key="4">
    <source>
        <dbReference type="ARBA" id="ARBA00022989"/>
    </source>
</evidence>
<feature type="transmembrane region" description="Helical" evidence="6">
    <location>
        <begin position="50"/>
        <end position="73"/>
    </location>
</feature>
<feature type="transmembrane region" description="Helical" evidence="6">
    <location>
        <begin position="281"/>
        <end position="298"/>
    </location>
</feature>
<evidence type="ECO:0000313" key="8">
    <source>
        <dbReference type="Proteomes" id="UP000321389"/>
    </source>
</evidence>